<evidence type="ECO:0000313" key="8">
    <source>
        <dbReference type="EMBL" id="GAA1626771.1"/>
    </source>
</evidence>
<sequence>MRQVAARLSAMGSVSGLDGWLFGQAASASTMSTSTLLVVLGLGGLYALIGVINSVVIAGAERRSEFAAARAAGLTRRQVVLIALMESWAVAASGLLLGLLAAAGTLTAALAVTSGVTGVAMVAVPWPLAGGVLAGVLLATGVTNVLTTRAALRPALVSPLRTRE</sequence>
<comment type="caution">
    <text evidence="8">The sequence shown here is derived from an EMBL/GenBank/DDBJ whole genome shotgun (WGS) entry which is preliminary data.</text>
</comment>
<keyword evidence="4 6" id="KW-1133">Transmembrane helix</keyword>
<feature type="transmembrane region" description="Helical" evidence="6">
    <location>
        <begin position="124"/>
        <end position="146"/>
    </location>
</feature>
<evidence type="ECO:0000256" key="2">
    <source>
        <dbReference type="ARBA" id="ARBA00022475"/>
    </source>
</evidence>
<gene>
    <name evidence="8" type="ORF">GCM10009733_024390</name>
</gene>
<keyword evidence="5 6" id="KW-0472">Membrane</keyword>
<dbReference type="InterPro" id="IPR003838">
    <property type="entry name" value="ABC3_permease_C"/>
</dbReference>
<feature type="transmembrane region" description="Helical" evidence="6">
    <location>
        <begin position="36"/>
        <end position="58"/>
    </location>
</feature>
<feature type="transmembrane region" description="Helical" evidence="6">
    <location>
        <begin position="79"/>
        <end position="112"/>
    </location>
</feature>
<dbReference type="Proteomes" id="UP001500064">
    <property type="component" value="Unassembled WGS sequence"/>
</dbReference>
<comment type="subcellular location">
    <subcellularLocation>
        <location evidence="1">Cell membrane</location>
        <topology evidence="1">Multi-pass membrane protein</topology>
    </subcellularLocation>
</comment>
<keyword evidence="9" id="KW-1185">Reference proteome</keyword>
<organism evidence="8 9">
    <name type="scientific">Nonomuraea maheshkhaliensis</name>
    <dbReference type="NCBI Taxonomy" id="419590"/>
    <lineage>
        <taxon>Bacteria</taxon>
        <taxon>Bacillati</taxon>
        <taxon>Actinomycetota</taxon>
        <taxon>Actinomycetes</taxon>
        <taxon>Streptosporangiales</taxon>
        <taxon>Streptosporangiaceae</taxon>
        <taxon>Nonomuraea</taxon>
    </lineage>
</organism>
<keyword evidence="3 6" id="KW-0812">Transmembrane</keyword>
<dbReference type="Pfam" id="PF02687">
    <property type="entry name" value="FtsX"/>
    <property type="match status" value="1"/>
</dbReference>
<proteinExistence type="predicted"/>
<evidence type="ECO:0000256" key="1">
    <source>
        <dbReference type="ARBA" id="ARBA00004651"/>
    </source>
</evidence>
<accession>A0ABN2F3T6</accession>
<evidence type="ECO:0000256" key="5">
    <source>
        <dbReference type="ARBA" id="ARBA00023136"/>
    </source>
</evidence>
<reference evidence="8 9" key="1">
    <citation type="journal article" date="2019" name="Int. J. Syst. Evol. Microbiol.">
        <title>The Global Catalogue of Microorganisms (GCM) 10K type strain sequencing project: providing services to taxonomists for standard genome sequencing and annotation.</title>
        <authorList>
            <consortium name="The Broad Institute Genomics Platform"/>
            <consortium name="The Broad Institute Genome Sequencing Center for Infectious Disease"/>
            <person name="Wu L."/>
            <person name="Ma J."/>
        </authorList>
    </citation>
    <scope>NUCLEOTIDE SEQUENCE [LARGE SCALE GENOMIC DNA]</scope>
    <source>
        <strain evidence="8 9">JCM 13929</strain>
    </source>
</reference>
<name>A0ABN2F3T6_9ACTN</name>
<dbReference type="EMBL" id="BAAAMU010000013">
    <property type="protein sequence ID" value="GAA1626771.1"/>
    <property type="molecule type" value="Genomic_DNA"/>
</dbReference>
<evidence type="ECO:0000256" key="3">
    <source>
        <dbReference type="ARBA" id="ARBA00022692"/>
    </source>
</evidence>
<evidence type="ECO:0000259" key="7">
    <source>
        <dbReference type="Pfam" id="PF02687"/>
    </source>
</evidence>
<feature type="domain" description="ABC3 transporter permease C-terminal" evidence="7">
    <location>
        <begin position="38"/>
        <end position="142"/>
    </location>
</feature>
<evidence type="ECO:0000313" key="9">
    <source>
        <dbReference type="Proteomes" id="UP001500064"/>
    </source>
</evidence>
<protein>
    <recommendedName>
        <fullName evidence="7">ABC3 transporter permease C-terminal domain-containing protein</fullName>
    </recommendedName>
</protein>
<evidence type="ECO:0000256" key="6">
    <source>
        <dbReference type="SAM" id="Phobius"/>
    </source>
</evidence>
<keyword evidence="2" id="KW-1003">Cell membrane</keyword>
<evidence type="ECO:0000256" key="4">
    <source>
        <dbReference type="ARBA" id="ARBA00022989"/>
    </source>
</evidence>